<accession>A0A5C8E307</accession>
<gene>
    <name evidence="1" type="ORF">EPJ69_06280</name>
</gene>
<proteinExistence type="predicted"/>
<name>A0A5C8E307_9SPIR</name>
<protein>
    <submittedName>
        <fullName evidence="1">Cell surface protein</fullName>
    </submittedName>
</protein>
<sequence length="402" mass="43375">MRKIFLTTITLLSIASASVFGMYGVNSGDWIGFLTHGNQFRARMNQLGFTLGNDTIKGTFGFFNNKRGAWGSMLVNNATDTPTTGASGAGLFYDFIPTISMGLAYTSSLISVGVGYNATIGPRWTKYNGKTEGKKTEAVVHTPVLVLNALDNAFRMAIPIQVVNLTDKATDGKGSVTAVSLEAQFRYYSGLDFLPQIRLLIKYGNYGYNLSGGGEKFKETLAESFGFEFRLYFGAMVEEVAIQPIVKLAYNGALGKQHNVKDVTVIGALNDSANFAGQLASAFTGAATIPTSTYSSGATWKKGAWDLKLTPALGITANSDIVSLYVEPSLGLQITQNGSDTDNKVKELYGLAWGTYAEIYITPIKNLEWYFEADVNNDADFGAITPVKFAASTGITWYLPAL</sequence>
<dbReference type="Proteomes" id="UP000324707">
    <property type="component" value="Unassembled WGS sequence"/>
</dbReference>
<dbReference type="RefSeq" id="WP_147736627.1">
    <property type="nucleotide sequence ID" value="NZ_SAXX01000017.1"/>
</dbReference>
<dbReference type="EMBL" id="SAXX01000017">
    <property type="protein sequence ID" value="TXJ31733.1"/>
    <property type="molecule type" value="Genomic_DNA"/>
</dbReference>
<dbReference type="Pfam" id="PF05540">
    <property type="entry name" value="Serpulina_VSP"/>
    <property type="match status" value="1"/>
</dbReference>
<evidence type="ECO:0000313" key="2">
    <source>
        <dbReference type="Proteomes" id="UP000324707"/>
    </source>
</evidence>
<dbReference type="AlphaFoldDB" id="A0A5C8E307"/>
<dbReference type="InterPro" id="IPR008838">
    <property type="entry name" value="Variable_surface_protein_TREHY"/>
</dbReference>
<organism evidence="1 2">
    <name type="scientific">Brachyspira aalborgi</name>
    <dbReference type="NCBI Taxonomy" id="29522"/>
    <lineage>
        <taxon>Bacteria</taxon>
        <taxon>Pseudomonadati</taxon>
        <taxon>Spirochaetota</taxon>
        <taxon>Spirochaetia</taxon>
        <taxon>Brachyspirales</taxon>
        <taxon>Brachyspiraceae</taxon>
        <taxon>Brachyspira</taxon>
    </lineage>
</organism>
<reference evidence="1 2" key="1">
    <citation type="journal article" date="1992" name="Lakartidningen">
        <title>[Penicillin V and not amoxicillin is the first choice preparation in acute otitis].</title>
        <authorList>
            <person name="Kamme C."/>
            <person name="Lundgren K."/>
            <person name="Prellner K."/>
        </authorList>
    </citation>
    <scope>NUCLEOTIDE SEQUENCE [LARGE SCALE GENOMIC DNA]</scope>
    <source>
        <strain evidence="1 2">PC5538III-lc</strain>
    </source>
</reference>
<comment type="caution">
    <text evidence="1">The sequence shown here is derived from an EMBL/GenBank/DDBJ whole genome shotgun (WGS) entry which is preliminary data.</text>
</comment>
<evidence type="ECO:0000313" key="1">
    <source>
        <dbReference type="EMBL" id="TXJ31733.1"/>
    </source>
</evidence>